<dbReference type="AlphaFoldDB" id="A0A1B9GGH1"/>
<feature type="compositionally biased region" description="Polar residues" evidence="6">
    <location>
        <begin position="167"/>
        <end position="179"/>
    </location>
</feature>
<dbReference type="KEGG" id="kbi:30206057"/>
<feature type="compositionally biased region" description="Polar residues" evidence="6">
    <location>
        <begin position="148"/>
        <end position="158"/>
    </location>
</feature>
<evidence type="ECO:0000259" key="7">
    <source>
        <dbReference type="PROSITE" id="PS50888"/>
    </source>
</evidence>
<dbReference type="GeneID" id="30206057"/>
<keyword evidence="3" id="KW-0010">Activator</keyword>
<gene>
    <name evidence="8" type="ORF">I302_01658</name>
    <name evidence="9" type="ORF">I302_102962</name>
</gene>
<evidence type="ECO:0000256" key="1">
    <source>
        <dbReference type="ARBA" id="ARBA00023015"/>
    </source>
</evidence>
<evidence type="ECO:0000256" key="2">
    <source>
        <dbReference type="ARBA" id="ARBA00023125"/>
    </source>
</evidence>
<feature type="compositionally biased region" description="Basic and acidic residues" evidence="6">
    <location>
        <begin position="276"/>
        <end position="288"/>
    </location>
</feature>
<accession>A0A1B9GGH1</accession>
<feature type="domain" description="BHLH" evidence="7">
    <location>
        <begin position="413"/>
        <end position="463"/>
    </location>
</feature>
<reference evidence="8" key="1">
    <citation type="submission" date="2013-07" db="EMBL/GenBank/DDBJ databases">
        <title>The Genome Sequence of Cryptococcus bestiolae CBS10118.</title>
        <authorList>
            <consortium name="The Broad Institute Genome Sequencing Platform"/>
            <person name="Cuomo C."/>
            <person name="Litvintseva A."/>
            <person name="Chen Y."/>
            <person name="Heitman J."/>
            <person name="Sun S."/>
            <person name="Springer D."/>
            <person name="Dromer F."/>
            <person name="Young S.K."/>
            <person name="Zeng Q."/>
            <person name="Gargeya S."/>
            <person name="Fitzgerald M."/>
            <person name="Abouelleil A."/>
            <person name="Alvarado L."/>
            <person name="Berlin A.M."/>
            <person name="Chapman S.B."/>
            <person name="Dewar J."/>
            <person name="Goldberg J."/>
            <person name="Griggs A."/>
            <person name="Gujja S."/>
            <person name="Hansen M."/>
            <person name="Howarth C."/>
            <person name="Imamovic A."/>
            <person name="Larimer J."/>
            <person name="McCowan C."/>
            <person name="Murphy C."/>
            <person name="Pearson M."/>
            <person name="Priest M."/>
            <person name="Roberts A."/>
            <person name="Saif S."/>
            <person name="Shea T."/>
            <person name="Sykes S."/>
            <person name="Wortman J."/>
            <person name="Nusbaum C."/>
            <person name="Birren B."/>
        </authorList>
    </citation>
    <scope>NUCLEOTIDE SEQUENCE [LARGE SCALE GENOMIC DNA]</scope>
    <source>
        <strain evidence="8">CBS 10118</strain>
    </source>
</reference>
<reference evidence="8" key="3">
    <citation type="submission" date="2014-01" db="EMBL/GenBank/DDBJ databases">
        <title>Evolution of pathogenesis and genome organization in the Tremellales.</title>
        <authorList>
            <person name="Cuomo C."/>
            <person name="Litvintseva A."/>
            <person name="Heitman J."/>
            <person name="Chen Y."/>
            <person name="Sun S."/>
            <person name="Springer D."/>
            <person name="Dromer F."/>
            <person name="Young S."/>
            <person name="Zeng Q."/>
            <person name="Chapman S."/>
            <person name="Gujja S."/>
            <person name="Saif S."/>
            <person name="Birren B."/>
        </authorList>
    </citation>
    <scope>NUCLEOTIDE SEQUENCE</scope>
    <source>
        <strain evidence="8">CBS 10118</strain>
    </source>
</reference>
<feature type="compositionally biased region" description="Basic and acidic residues" evidence="6">
    <location>
        <begin position="119"/>
        <end position="133"/>
    </location>
</feature>
<evidence type="ECO:0000256" key="6">
    <source>
        <dbReference type="SAM" id="MobiDB-lite"/>
    </source>
</evidence>
<reference evidence="9" key="2">
    <citation type="submission" date="2013-07" db="EMBL/GenBank/DDBJ databases">
        <authorList>
            <consortium name="The Broad Institute Genome Sequencing Platform"/>
            <person name="Cuomo C."/>
            <person name="Litvintseva A."/>
            <person name="Chen Y."/>
            <person name="Heitman J."/>
            <person name="Sun S."/>
            <person name="Springer D."/>
            <person name="Dromer F."/>
            <person name="Young S.K."/>
            <person name="Zeng Q."/>
            <person name="Gargeya S."/>
            <person name="Fitzgerald M."/>
            <person name="Abouelleil A."/>
            <person name="Alvarado L."/>
            <person name="Berlin A.M."/>
            <person name="Chapman S.B."/>
            <person name="Dewar J."/>
            <person name="Goldberg J."/>
            <person name="Griggs A."/>
            <person name="Gujja S."/>
            <person name="Hansen M."/>
            <person name="Howarth C."/>
            <person name="Imamovic A."/>
            <person name="Larimer J."/>
            <person name="McCowan C."/>
            <person name="Murphy C."/>
            <person name="Pearson M."/>
            <person name="Priest M."/>
            <person name="Roberts A."/>
            <person name="Saif S."/>
            <person name="Shea T."/>
            <person name="Sykes S."/>
            <person name="Wortman J."/>
            <person name="Nusbaum C."/>
            <person name="Birren B."/>
        </authorList>
    </citation>
    <scope>NUCLEOTIDE SEQUENCE</scope>
    <source>
        <strain evidence="9">CBS 10118</strain>
    </source>
</reference>
<evidence type="ECO:0000256" key="5">
    <source>
        <dbReference type="ARBA" id="ARBA00023242"/>
    </source>
</evidence>
<dbReference type="OrthoDB" id="2565194at2759"/>
<feature type="compositionally biased region" description="Low complexity" evidence="6">
    <location>
        <begin position="189"/>
        <end position="213"/>
    </location>
</feature>
<keyword evidence="1" id="KW-0805">Transcription regulation</keyword>
<dbReference type="GO" id="GO:0046983">
    <property type="term" value="F:protein dimerization activity"/>
    <property type="evidence" value="ECO:0007669"/>
    <property type="project" value="InterPro"/>
</dbReference>
<feature type="compositionally biased region" description="Pro residues" evidence="6">
    <location>
        <begin position="214"/>
        <end position="229"/>
    </location>
</feature>
<dbReference type="PROSITE" id="PS50888">
    <property type="entry name" value="BHLH"/>
    <property type="match status" value="1"/>
</dbReference>
<feature type="compositionally biased region" description="Low complexity" evidence="6">
    <location>
        <begin position="7"/>
        <end position="28"/>
    </location>
</feature>
<dbReference type="InterPro" id="IPR036638">
    <property type="entry name" value="HLH_DNA-bd_sf"/>
</dbReference>
<protein>
    <recommendedName>
        <fullName evidence="7">BHLH domain-containing protein</fullName>
    </recommendedName>
</protein>
<dbReference type="SMART" id="SM00353">
    <property type="entry name" value="HLH"/>
    <property type="match status" value="1"/>
</dbReference>
<reference evidence="9" key="4">
    <citation type="submission" date="2024-02" db="EMBL/GenBank/DDBJ databases">
        <title>Comparative genomics of Cryptococcus and Kwoniella reveals pathogenesis evolution and contrasting modes of karyotype evolution via chromosome fusion or intercentromeric recombination.</title>
        <authorList>
            <person name="Coelho M.A."/>
            <person name="David-Palma M."/>
            <person name="Shea T."/>
            <person name="Bowers K."/>
            <person name="McGinley-Smith S."/>
            <person name="Mohammad A.W."/>
            <person name="Gnirke A."/>
            <person name="Yurkov A.M."/>
            <person name="Nowrousian M."/>
            <person name="Sun S."/>
            <person name="Cuomo C.A."/>
            <person name="Heitman J."/>
        </authorList>
    </citation>
    <scope>NUCLEOTIDE SEQUENCE</scope>
    <source>
        <strain evidence="9">CBS 10118</strain>
    </source>
</reference>
<feature type="compositionally biased region" description="Polar residues" evidence="6">
    <location>
        <begin position="290"/>
        <end position="299"/>
    </location>
</feature>
<evidence type="ECO:0000313" key="10">
    <source>
        <dbReference type="Proteomes" id="UP000092730"/>
    </source>
</evidence>
<keyword evidence="2" id="KW-0238">DNA-binding</keyword>
<dbReference type="EMBL" id="KI894018">
    <property type="protein sequence ID" value="OCF30139.1"/>
    <property type="molecule type" value="Genomic_DNA"/>
</dbReference>
<dbReference type="Gene3D" id="4.10.280.10">
    <property type="entry name" value="Helix-loop-helix DNA-binding domain"/>
    <property type="match status" value="1"/>
</dbReference>
<dbReference type="InterPro" id="IPR011598">
    <property type="entry name" value="bHLH_dom"/>
</dbReference>
<dbReference type="VEuPathDB" id="FungiDB:I302_01658"/>
<keyword evidence="10" id="KW-1185">Reference proteome</keyword>
<dbReference type="PANTHER" id="PTHR10328:SF3">
    <property type="entry name" value="PROTEIN MAX"/>
    <property type="match status" value="1"/>
</dbReference>
<evidence type="ECO:0000256" key="3">
    <source>
        <dbReference type="ARBA" id="ARBA00023159"/>
    </source>
</evidence>
<dbReference type="GO" id="GO:0003677">
    <property type="term" value="F:DNA binding"/>
    <property type="evidence" value="ECO:0007669"/>
    <property type="project" value="UniProtKB-KW"/>
</dbReference>
<proteinExistence type="predicted"/>
<feature type="region of interest" description="Disordered" evidence="6">
    <location>
        <begin position="1"/>
        <end position="411"/>
    </location>
</feature>
<feature type="compositionally biased region" description="Polar residues" evidence="6">
    <location>
        <begin position="89"/>
        <end position="118"/>
    </location>
</feature>
<dbReference type="GO" id="GO:0090575">
    <property type="term" value="C:RNA polymerase II transcription regulator complex"/>
    <property type="evidence" value="ECO:0007669"/>
    <property type="project" value="TreeGrafter"/>
</dbReference>
<dbReference type="SUPFAM" id="SSF47459">
    <property type="entry name" value="HLH, helix-loop-helix DNA-binding domain"/>
    <property type="match status" value="1"/>
</dbReference>
<evidence type="ECO:0000313" key="8">
    <source>
        <dbReference type="EMBL" id="OCF30139.1"/>
    </source>
</evidence>
<dbReference type="STRING" id="1296100.A0A1B9GGH1"/>
<dbReference type="RefSeq" id="XP_019051209.1">
    <property type="nucleotide sequence ID" value="XM_019188331.1"/>
</dbReference>
<keyword evidence="4" id="KW-0804">Transcription</keyword>
<feature type="region of interest" description="Disordered" evidence="6">
    <location>
        <begin position="474"/>
        <end position="502"/>
    </location>
</feature>
<feature type="compositionally biased region" description="Basic and acidic residues" evidence="6">
    <location>
        <begin position="301"/>
        <end position="311"/>
    </location>
</feature>
<dbReference type="Pfam" id="PF00010">
    <property type="entry name" value="HLH"/>
    <property type="match status" value="1"/>
</dbReference>
<feature type="compositionally biased region" description="Low complexity" evidence="6">
    <location>
        <begin position="348"/>
        <end position="363"/>
    </location>
</feature>
<dbReference type="PANTHER" id="PTHR10328">
    <property type="entry name" value="PROTEIN MAX MYC-ASSOCIATED FACTOR X"/>
    <property type="match status" value="1"/>
</dbReference>
<organism evidence="8">
    <name type="scientific">Kwoniella bestiolae CBS 10118</name>
    <dbReference type="NCBI Taxonomy" id="1296100"/>
    <lineage>
        <taxon>Eukaryota</taxon>
        <taxon>Fungi</taxon>
        <taxon>Dikarya</taxon>
        <taxon>Basidiomycota</taxon>
        <taxon>Agaricomycotina</taxon>
        <taxon>Tremellomycetes</taxon>
        <taxon>Tremellales</taxon>
        <taxon>Cryptococcaceae</taxon>
        <taxon>Kwoniella</taxon>
    </lineage>
</organism>
<feature type="compositionally biased region" description="Basic and acidic residues" evidence="6">
    <location>
        <begin position="37"/>
        <end position="46"/>
    </location>
</feature>
<sequence length="530" mass="58700">MTSPVEISPSSSRPIDISPPKKSSGSSSTHPRNHYYHPTEEKRKDMTASASAPIPINIPRMPPSSSSNHHRDSYERPTQSRSSRETRGESPSSGRSPTISHSYTRSHPYSRRTSSTSQPEREQERDREREPLPRIHLPPPNSIAPLKFSSSENSSHQLSPIEREFPSLSTSQHDSSSWRGSDRPQVHRIPSGGSLGKSSGISLPPLQSISGSPTLPPPPPQPLSMPPPSSLDSSSGSTARESPRMYPPNLRERATYNPYETAHQQRRSPSAGPSKLRGERERVYDHQHQHQLQNRQMDQYQPHDDMYEPHRRPSSSAPHIGSTVPLPNDHPSSLPPHRPYHPQGYDISSPPLRALPPSSMPPMAYVPPYGHRGGGVNLARSRSQSATAGYPRPGPLEGGDESAGGVAPTPGQTRRLAHLMSEQKRRESINSGFQALRQAIPSSLPTDSKAIILRKAVSHITHLEDIIRRSGITYSDSPPGLGPPHPLSEGWSNDVHEGRERDMMVDEDEVDQLQLQHRHGGPRIKWEDDR</sequence>
<evidence type="ECO:0000313" key="9">
    <source>
        <dbReference type="EMBL" id="WVW80971.1"/>
    </source>
</evidence>
<dbReference type="EMBL" id="CP144541">
    <property type="protein sequence ID" value="WVW80971.1"/>
    <property type="molecule type" value="Genomic_DNA"/>
</dbReference>
<keyword evidence="5" id="KW-0539">Nucleus</keyword>
<dbReference type="Proteomes" id="UP000092730">
    <property type="component" value="Chromosome 1"/>
</dbReference>
<name>A0A1B9GGH1_9TREE</name>
<dbReference type="GO" id="GO:0003700">
    <property type="term" value="F:DNA-binding transcription factor activity"/>
    <property type="evidence" value="ECO:0007669"/>
    <property type="project" value="TreeGrafter"/>
</dbReference>
<dbReference type="GO" id="GO:0045944">
    <property type="term" value="P:positive regulation of transcription by RNA polymerase II"/>
    <property type="evidence" value="ECO:0007669"/>
    <property type="project" value="TreeGrafter"/>
</dbReference>
<evidence type="ECO:0000256" key="4">
    <source>
        <dbReference type="ARBA" id="ARBA00023163"/>
    </source>
</evidence>